<sequence length="52" mass="6135">MSSAEEAAQWFVDVWADEVRARVRDVREDRKRFDDLDRAYERGSGPSRSRTC</sequence>
<proteinExistence type="predicted"/>
<keyword evidence="2" id="KW-1185">Reference proteome</keyword>
<protein>
    <submittedName>
        <fullName evidence="1">Uncharacterized protein</fullName>
    </submittedName>
</protein>
<evidence type="ECO:0000313" key="1">
    <source>
        <dbReference type="EMBL" id="WRL62406.1"/>
    </source>
</evidence>
<dbReference type="Proteomes" id="UP001324287">
    <property type="component" value="Chromosome"/>
</dbReference>
<name>A0ABZ1AWT8_9ACTN</name>
<evidence type="ECO:0000313" key="2">
    <source>
        <dbReference type="Proteomes" id="UP001324287"/>
    </source>
</evidence>
<dbReference type="EMBL" id="CP141261">
    <property type="protein sequence ID" value="WRL62406.1"/>
    <property type="molecule type" value="Genomic_DNA"/>
</dbReference>
<gene>
    <name evidence="1" type="ORF">U6N30_20600</name>
</gene>
<reference evidence="1 2" key="1">
    <citation type="submission" date="2023-12" db="EMBL/GenBank/DDBJ databases">
        <title>Blastococcus brunescens sp. nov., an actonobacterium isolated from sandstone collected in sahara desert.</title>
        <authorList>
            <person name="Gtari M."/>
            <person name="Ghodhbane F."/>
        </authorList>
    </citation>
    <scope>NUCLEOTIDE SEQUENCE [LARGE SCALE GENOMIC DNA]</scope>
    <source>
        <strain evidence="1 2">BMG 8361</strain>
    </source>
</reference>
<organism evidence="1 2">
    <name type="scientific">Blastococcus brunescens</name>
    <dbReference type="NCBI Taxonomy" id="1564165"/>
    <lineage>
        <taxon>Bacteria</taxon>
        <taxon>Bacillati</taxon>
        <taxon>Actinomycetota</taxon>
        <taxon>Actinomycetes</taxon>
        <taxon>Geodermatophilales</taxon>
        <taxon>Geodermatophilaceae</taxon>
        <taxon>Blastococcus</taxon>
    </lineage>
</organism>
<dbReference type="RefSeq" id="WP_324273760.1">
    <property type="nucleotide sequence ID" value="NZ_CP141261.1"/>
</dbReference>
<accession>A0ABZ1AWT8</accession>